<dbReference type="EMBL" id="VFPM01000006">
    <property type="protein sequence ID" value="TQM54577.1"/>
    <property type="molecule type" value="Genomic_DNA"/>
</dbReference>
<dbReference type="Proteomes" id="UP000316747">
    <property type="component" value="Unassembled WGS sequence"/>
</dbReference>
<evidence type="ECO:0000256" key="2">
    <source>
        <dbReference type="SAM" id="Phobius"/>
    </source>
</evidence>
<dbReference type="InterPro" id="IPR009057">
    <property type="entry name" value="Homeodomain-like_sf"/>
</dbReference>
<dbReference type="AlphaFoldDB" id="A0A543H8A7"/>
<feature type="region of interest" description="Disordered" evidence="1">
    <location>
        <begin position="1"/>
        <end position="27"/>
    </location>
</feature>
<accession>A0A543H8A7</accession>
<gene>
    <name evidence="3" type="ORF">FBY41_4614</name>
</gene>
<sequence>MIAMGVLPSGDEPASAGRAGRSPRRYDDSFRRYAVKRANEPDARLSDVASELGVSASTLRRWVRTAGAGEVGTTVVEGGGAADGDQGVSTRGPAPAESLPTPAASPPASAEPPPAPAESLPRPAASPPAPAGSATASPISASSPHPPVTSAAPLQVPLPAGPSGSPTAASASSLSEAAASTAKATGHDERHVLAMLDAILEMFPRPGGLPLEADLSEPGPEAHRQVEAPADRIPLHPGDDIFPALSSLLPAYRFPIILTGLVAALWVSTIVPATYELRPVAQSLHVLSLVVAFGAVLVIDWHGLLWLAGRRGLTESTRLAAGAGPLIWGGLAGLIATGALLHPNLHSPLTVTKLVLVLAVAWNGAAMSALRRRMAQLPAYVKPVDLPRRDWRLMMTATVISQVGWWGAIIIGFVNSSR</sequence>
<dbReference type="InterPro" id="IPR002514">
    <property type="entry name" value="Transposase_8"/>
</dbReference>
<evidence type="ECO:0000313" key="3">
    <source>
        <dbReference type="EMBL" id="TQM54577.1"/>
    </source>
</evidence>
<keyword evidence="2" id="KW-0472">Membrane</keyword>
<name>A0A543H8A7_9MICO</name>
<evidence type="ECO:0000256" key="1">
    <source>
        <dbReference type="SAM" id="MobiDB-lite"/>
    </source>
</evidence>
<evidence type="ECO:0000313" key="4">
    <source>
        <dbReference type="Proteomes" id="UP000316747"/>
    </source>
</evidence>
<proteinExistence type="predicted"/>
<dbReference type="SUPFAM" id="SSF46689">
    <property type="entry name" value="Homeodomain-like"/>
    <property type="match status" value="1"/>
</dbReference>
<feature type="compositionally biased region" description="Low complexity" evidence="1">
    <location>
        <begin position="131"/>
        <end position="143"/>
    </location>
</feature>
<keyword evidence="2" id="KW-0812">Transmembrane</keyword>
<feature type="transmembrane region" description="Helical" evidence="2">
    <location>
        <begin position="391"/>
        <end position="414"/>
    </location>
</feature>
<dbReference type="Gene3D" id="1.10.10.60">
    <property type="entry name" value="Homeodomain-like"/>
    <property type="match status" value="1"/>
</dbReference>
<feature type="transmembrane region" description="Helical" evidence="2">
    <location>
        <begin position="287"/>
        <end position="307"/>
    </location>
</feature>
<dbReference type="GO" id="GO:0006313">
    <property type="term" value="P:DNA transposition"/>
    <property type="evidence" value="ECO:0007669"/>
    <property type="project" value="InterPro"/>
</dbReference>
<comment type="caution">
    <text evidence="3">The sequence shown here is derived from an EMBL/GenBank/DDBJ whole genome shotgun (WGS) entry which is preliminary data.</text>
</comment>
<protein>
    <submittedName>
        <fullName evidence="3">Transposase</fullName>
    </submittedName>
</protein>
<feature type="compositionally biased region" description="Low complexity" evidence="1">
    <location>
        <begin position="66"/>
        <end position="76"/>
    </location>
</feature>
<feature type="region of interest" description="Disordered" evidence="1">
    <location>
        <begin position="65"/>
        <end position="186"/>
    </location>
</feature>
<dbReference type="GO" id="GO:0003677">
    <property type="term" value="F:DNA binding"/>
    <property type="evidence" value="ECO:0007669"/>
    <property type="project" value="InterPro"/>
</dbReference>
<keyword evidence="2" id="KW-1133">Transmembrane helix</keyword>
<feature type="transmembrane region" description="Helical" evidence="2">
    <location>
        <begin position="254"/>
        <end position="275"/>
    </location>
</feature>
<dbReference type="GO" id="GO:0004803">
    <property type="term" value="F:transposase activity"/>
    <property type="evidence" value="ECO:0007669"/>
    <property type="project" value="InterPro"/>
</dbReference>
<feature type="compositionally biased region" description="Pro residues" evidence="1">
    <location>
        <begin position="103"/>
        <end position="116"/>
    </location>
</feature>
<feature type="compositionally biased region" description="Low complexity" evidence="1">
    <location>
        <begin position="161"/>
        <end position="184"/>
    </location>
</feature>
<feature type="transmembrane region" description="Helical" evidence="2">
    <location>
        <begin position="319"/>
        <end position="341"/>
    </location>
</feature>
<feature type="compositionally biased region" description="Low complexity" evidence="1">
    <location>
        <begin position="83"/>
        <end position="102"/>
    </location>
</feature>
<feature type="transmembrane region" description="Helical" evidence="2">
    <location>
        <begin position="353"/>
        <end position="370"/>
    </location>
</feature>
<organism evidence="3 4">
    <name type="scientific">Humibacillus xanthopallidus</name>
    <dbReference type="NCBI Taxonomy" id="412689"/>
    <lineage>
        <taxon>Bacteria</taxon>
        <taxon>Bacillati</taxon>
        <taxon>Actinomycetota</taxon>
        <taxon>Actinomycetes</taxon>
        <taxon>Micrococcales</taxon>
        <taxon>Intrasporangiaceae</taxon>
        <taxon>Humibacillus</taxon>
    </lineage>
</organism>
<keyword evidence="4" id="KW-1185">Reference proteome</keyword>
<reference evidence="3 4" key="1">
    <citation type="submission" date="2019-06" db="EMBL/GenBank/DDBJ databases">
        <title>Genome sequencing of plant associated microbes to promote plant fitness in Sorghum bicolor and Oryza sativa.</title>
        <authorList>
            <person name="Coleman-Derr D."/>
        </authorList>
    </citation>
    <scope>NUCLEOTIDE SEQUENCE [LARGE SCALE GENOMIC DNA]</scope>
    <source>
        <strain evidence="3 4">KV-663</strain>
    </source>
</reference>
<dbReference type="Pfam" id="PF01527">
    <property type="entry name" value="HTH_Tnp_1"/>
    <property type="match status" value="1"/>
</dbReference>